<keyword evidence="4" id="KW-1185">Reference proteome</keyword>
<comment type="similarity">
    <text evidence="1">Belongs to the metallo-dependent hydrolases superfamily.</text>
</comment>
<dbReference type="InterPro" id="IPR052350">
    <property type="entry name" value="Metallo-dep_Lactonases"/>
</dbReference>
<dbReference type="PANTHER" id="PTHR43569">
    <property type="entry name" value="AMIDOHYDROLASE"/>
    <property type="match status" value="1"/>
</dbReference>
<comment type="caution">
    <text evidence="3">The sequence shown here is derived from an EMBL/GenBank/DDBJ whole genome shotgun (WGS) entry which is preliminary data.</text>
</comment>
<dbReference type="RefSeq" id="WP_094458066.1">
    <property type="nucleotide sequence ID" value="NZ_NOXU01000032.1"/>
</dbReference>
<dbReference type="Gene3D" id="3.20.20.140">
    <property type="entry name" value="Metal-dependent hydrolases"/>
    <property type="match status" value="1"/>
</dbReference>
<dbReference type="Proteomes" id="UP000216998">
    <property type="component" value="Unassembled WGS sequence"/>
</dbReference>
<sequence>MTSLPIVDPHMHLWDFTRQHYSWLMDRPLPSNAAGNVEPIATPYGLSDYLADTAGYDVRGVVHVEAGANPAHALSETTWLQEVADQGRLPMALVAFAALNDPEVEALLAGHAEHAAVRGIRHIINWHKDPAKTYSARDVIGDADWQRGYALLAKYGLSFDLQIYPSQMDVAAQLAARHPDIPVIVNHAGMPTDRDADGLALWRQGLALLAAQPNVAIKVSGLAMIDRQWTLESLRPFILHTIDAFGADRTMFASNFPVDKLYGAFGTHYAAYDAITGDFTDAERRAMFAGNAARIYRLAVTL</sequence>
<evidence type="ECO:0000313" key="4">
    <source>
        <dbReference type="Proteomes" id="UP000216998"/>
    </source>
</evidence>
<dbReference type="SUPFAM" id="SSF51556">
    <property type="entry name" value="Metallo-dependent hydrolases"/>
    <property type="match status" value="1"/>
</dbReference>
<dbReference type="EMBL" id="NOXU01000032">
    <property type="protein sequence ID" value="OYQ31389.1"/>
    <property type="molecule type" value="Genomic_DNA"/>
</dbReference>
<feature type="domain" description="Amidohydrolase-related" evidence="2">
    <location>
        <begin position="7"/>
        <end position="298"/>
    </location>
</feature>
<dbReference type="PANTHER" id="PTHR43569:SF1">
    <property type="entry name" value="BLL3371 PROTEIN"/>
    <property type="match status" value="1"/>
</dbReference>
<accession>A0A255YQA1</accession>
<name>A0A255YQA1_9PROT</name>
<dbReference type="InterPro" id="IPR006680">
    <property type="entry name" value="Amidohydro-rel"/>
</dbReference>
<dbReference type="InterPro" id="IPR032466">
    <property type="entry name" value="Metal_Hydrolase"/>
</dbReference>
<keyword evidence="3" id="KW-0378">Hydrolase</keyword>
<evidence type="ECO:0000313" key="3">
    <source>
        <dbReference type="EMBL" id="OYQ31389.1"/>
    </source>
</evidence>
<evidence type="ECO:0000256" key="1">
    <source>
        <dbReference type="ARBA" id="ARBA00038310"/>
    </source>
</evidence>
<protein>
    <submittedName>
        <fullName evidence="3">Amidohydrolase</fullName>
    </submittedName>
</protein>
<evidence type="ECO:0000259" key="2">
    <source>
        <dbReference type="Pfam" id="PF04909"/>
    </source>
</evidence>
<proteinExistence type="inferred from homology"/>
<organism evidence="3 4">
    <name type="scientific">Niveispirillum lacus</name>
    <dbReference type="NCBI Taxonomy" id="1981099"/>
    <lineage>
        <taxon>Bacteria</taxon>
        <taxon>Pseudomonadati</taxon>
        <taxon>Pseudomonadota</taxon>
        <taxon>Alphaproteobacteria</taxon>
        <taxon>Rhodospirillales</taxon>
        <taxon>Azospirillaceae</taxon>
        <taxon>Niveispirillum</taxon>
    </lineage>
</organism>
<dbReference type="GO" id="GO:0016787">
    <property type="term" value="F:hydrolase activity"/>
    <property type="evidence" value="ECO:0007669"/>
    <property type="project" value="UniProtKB-KW"/>
</dbReference>
<gene>
    <name evidence="3" type="ORF">CHU95_19715</name>
</gene>
<dbReference type="Pfam" id="PF04909">
    <property type="entry name" value="Amidohydro_2"/>
    <property type="match status" value="1"/>
</dbReference>
<dbReference type="AlphaFoldDB" id="A0A255YQA1"/>
<reference evidence="3 4" key="1">
    <citation type="submission" date="2017-07" db="EMBL/GenBank/DDBJ databases">
        <title>Niveispirillum cyanobacteriorum sp. nov., isolated from cyanobacterial aggregates in a eutrophic lake.</title>
        <authorList>
            <person name="Cai H."/>
        </authorList>
    </citation>
    <scope>NUCLEOTIDE SEQUENCE [LARGE SCALE GENOMIC DNA]</scope>
    <source>
        <strain evidence="4">TH1-14</strain>
    </source>
</reference>
<dbReference type="OrthoDB" id="7183088at2"/>